<dbReference type="Pfam" id="PF03551">
    <property type="entry name" value="PadR"/>
    <property type="match status" value="1"/>
</dbReference>
<dbReference type="InterPro" id="IPR036390">
    <property type="entry name" value="WH_DNA-bd_sf"/>
</dbReference>
<evidence type="ECO:0000313" key="3">
    <source>
        <dbReference type="Proteomes" id="UP000728647"/>
    </source>
</evidence>
<dbReference type="RefSeq" id="WP_174703504.1">
    <property type="nucleotide sequence ID" value="NZ_JABURA010000003.1"/>
</dbReference>
<protein>
    <submittedName>
        <fullName evidence="2">PadR family transcriptional regulator</fullName>
    </submittedName>
</protein>
<dbReference type="Gene3D" id="1.10.10.10">
    <property type="entry name" value="Winged helix-like DNA-binding domain superfamily/Winged helix DNA-binding domain"/>
    <property type="match status" value="1"/>
</dbReference>
<dbReference type="SUPFAM" id="SSF46785">
    <property type="entry name" value="Winged helix' DNA-binding domain"/>
    <property type="match status" value="1"/>
</dbReference>
<dbReference type="OrthoDB" id="190025at2157"/>
<gene>
    <name evidence="2" type="ORF">HT576_22530</name>
</gene>
<evidence type="ECO:0000313" key="2">
    <source>
        <dbReference type="EMBL" id="NUB93755.1"/>
    </source>
</evidence>
<dbReference type="InterPro" id="IPR036388">
    <property type="entry name" value="WH-like_DNA-bd_sf"/>
</dbReference>
<accession>A0A8J8GUM0</accession>
<dbReference type="EMBL" id="JABURA010000003">
    <property type="protein sequence ID" value="NUB93755.1"/>
    <property type="molecule type" value="Genomic_DNA"/>
</dbReference>
<dbReference type="AlphaFoldDB" id="A0A8J8GUM0"/>
<proteinExistence type="predicted"/>
<comment type="caution">
    <text evidence="2">The sequence shown here is derived from an EMBL/GenBank/DDBJ whole genome shotgun (WGS) entry which is preliminary data.</text>
</comment>
<feature type="domain" description="Transcription regulator PadR N-terminal" evidence="1">
    <location>
        <begin position="12"/>
        <end position="80"/>
    </location>
</feature>
<reference evidence="2" key="1">
    <citation type="submission" date="2020-06" db="EMBL/GenBank/DDBJ databases">
        <title>Haloterrigena sp. nov., an extremely halophilic archaeon isolated from a saline sediment.</title>
        <authorList>
            <person name="Liu B.-B."/>
        </authorList>
    </citation>
    <scope>NUCLEOTIDE SEQUENCE</scope>
    <source>
        <strain evidence="2">SYSU A121-1</strain>
    </source>
</reference>
<name>A0A8J8GUM0_9EURY</name>
<dbReference type="InterPro" id="IPR005149">
    <property type="entry name" value="Tscrpt_reg_PadR_N"/>
</dbReference>
<evidence type="ECO:0000259" key="1">
    <source>
        <dbReference type="Pfam" id="PF03551"/>
    </source>
</evidence>
<sequence>MNELTGFQRDLLYVIAGADQPSGQDVKGEVDQYYSTEINHGRLYPNLDTLVNKELVEKGQLDRRTNYYAITDTGEEALEERQEWESRYVEIESE</sequence>
<dbReference type="Proteomes" id="UP000728647">
    <property type="component" value="Unassembled WGS sequence"/>
</dbReference>
<organism evidence="2 3">
    <name type="scientific">Haloterrigena gelatinilytica</name>
    <dbReference type="NCBI Taxonomy" id="2741724"/>
    <lineage>
        <taxon>Archaea</taxon>
        <taxon>Methanobacteriati</taxon>
        <taxon>Methanobacteriota</taxon>
        <taxon>Stenosarchaea group</taxon>
        <taxon>Halobacteria</taxon>
        <taxon>Halobacteriales</taxon>
        <taxon>Natrialbaceae</taxon>
        <taxon>Haloterrigena</taxon>
    </lineage>
</organism>